<evidence type="ECO:0000313" key="5">
    <source>
        <dbReference type="Proteomes" id="UP001431963"/>
    </source>
</evidence>
<accession>A0ABU8BVG8</accession>
<feature type="domain" description="Double zinc ribbon" evidence="3">
    <location>
        <begin position="6"/>
        <end position="66"/>
    </location>
</feature>
<organism evidence="4 5">
    <name type="scientific">Gemmobacter denitrificans</name>
    <dbReference type="NCBI Taxonomy" id="3123040"/>
    <lineage>
        <taxon>Bacteria</taxon>
        <taxon>Pseudomonadati</taxon>
        <taxon>Pseudomonadota</taxon>
        <taxon>Alphaproteobacteria</taxon>
        <taxon>Rhodobacterales</taxon>
        <taxon>Paracoccaceae</taxon>
        <taxon>Gemmobacter</taxon>
    </lineage>
</organism>
<evidence type="ECO:0000259" key="3">
    <source>
        <dbReference type="Pfam" id="PF18912"/>
    </source>
</evidence>
<dbReference type="InterPro" id="IPR051910">
    <property type="entry name" value="ComF/GntX_DNA_util-trans"/>
</dbReference>
<dbReference type="RefSeq" id="WP_335422857.1">
    <property type="nucleotide sequence ID" value="NZ_JBALHR010000005.1"/>
</dbReference>
<name>A0ABU8BVG8_9RHOB</name>
<dbReference type="PANTHER" id="PTHR47505">
    <property type="entry name" value="DNA UTILIZATION PROTEIN YHGH"/>
    <property type="match status" value="1"/>
</dbReference>
<keyword evidence="5" id="KW-1185">Reference proteome</keyword>
<dbReference type="CDD" id="cd06223">
    <property type="entry name" value="PRTases_typeI"/>
    <property type="match status" value="1"/>
</dbReference>
<dbReference type="InterPro" id="IPR000836">
    <property type="entry name" value="PRTase_dom"/>
</dbReference>
<dbReference type="InterPro" id="IPR029057">
    <property type="entry name" value="PRTase-like"/>
</dbReference>
<comment type="similarity">
    <text evidence="1">Belongs to the ComF/GntX family.</text>
</comment>
<dbReference type="Gene3D" id="3.40.50.2020">
    <property type="match status" value="1"/>
</dbReference>
<gene>
    <name evidence="4" type="ORF">V6590_11035</name>
</gene>
<evidence type="ECO:0000313" key="4">
    <source>
        <dbReference type="EMBL" id="MEH7828687.1"/>
    </source>
</evidence>
<evidence type="ECO:0000259" key="2">
    <source>
        <dbReference type="Pfam" id="PF00156"/>
    </source>
</evidence>
<dbReference type="EMBL" id="JBALHR010000005">
    <property type="protein sequence ID" value="MEH7828687.1"/>
    <property type="molecule type" value="Genomic_DNA"/>
</dbReference>
<evidence type="ECO:0000256" key="1">
    <source>
        <dbReference type="ARBA" id="ARBA00008007"/>
    </source>
</evidence>
<dbReference type="PANTHER" id="PTHR47505:SF1">
    <property type="entry name" value="DNA UTILIZATION PROTEIN YHGH"/>
    <property type="match status" value="1"/>
</dbReference>
<reference evidence="4" key="1">
    <citation type="submission" date="2024-02" db="EMBL/GenBank/DDBJ databases">
        <title>Genome sequences of strain Gemmobacter sp. JM10B15.</title>
        <authorList>
            <person name="Zhang M."/>
        </authorList>
    </citation>
    <scope>NUCLEOTIDE SEQUENCE</scope>
    <source>
        <strain evidence="4">JM10B15</strain>
    </source>
</reference>
<comment type="caution">
    <text evidence="4">The sequence shown here is derived from an EMBL/GenBank/DDBJ whole genome shotgun (WGS) entry which is preliminary data.</text>
</comment>
<dbReference type="Pfam" id="PF18912">
    <property type="entry name" value="DZR_2"/>
    <property type="match status" value="1"/>
</dbReference>
<dbReference type="InterPro" id="IPR044005">
    <property type="entry name" value="DZR_2"/>
</dbReference>
<dbReference type="Proteomes" id="UP001431963">
    <property type="component" value="Unassembled WGS sequence"/>
</dbReference>
<protein>
    <submittedName>
        <fullName evidence="4">Double zinc ribbon domain-containing protein</fullName>
    </submittedName>
</protein>
<dbReference type="SUPFAM" id="SSF53271">
    <property type="entry name" value="PRTase-like"/>
    <property type="match status" value="1"/>
</dbReference>
<proteinExistence type="inferred from homology"/>
<sequence length="240" mass="26343">MRMQAALQLVYPPQCLSCDAFVTTDFGLCSRCWRETPFITGLVCDCCGTPLPGDEAAGPVQCDDCLTIARPWSRGRAAMLYKDNARRMVMALKHGDRLDLAKPAAGWLKRAADPLLAPDTLVAPVPLHWMRLLKRRYNQSALLAGALARLAGLPHCPDLLIRRRNTRSQEGRDREGRFANIDGAIRMNDRRLWQIEGRPVLLVDDVMTSGATLAACAEACLAAGAARVDVVVMCRVAKDS</sequence>
<feature type="domain" description="Phosphoribosyltransferase" evidence="2">
    <location>
        <begin position="140"/>
        <end position="236"/>
    </location>
</feature>
<dbReference type="Pfam" id="PF00156">
    <property type="entry name" value="Pribosyltran"/>
    <property type="match status" value="1"/>
</dbReference>